<dbReference type="PANTHER" id="PTHR46148">
    <property type="entry name" value="CHROMO DOMAIN-CONTAINING PROTEIN"/>
    <property type="match status" value="1"/>
</dbReference>
<dbReference type="Pfam" id="PF24626">
    <property type="entry name" value="SH3_Tf2-1"/>
    <property type="match status" value="1"/>
</dbReference>
<dbReference type="KEGG" id="nta:107832796"/>
<dbReference type="PaxDb" id="4097-A0A1S4DRX9"/>
<dbReference type="AlphaFoldDB" id="A0A1S4DRX9"/>
<accession>A0A1S4DRX9</accession>
<name>A0A1S4DRX9_TOBAC</name>
<proteinExistence type="predicted"/>
<feature type="domain" description="Tf2-1-like SH3-like" evidence="1">
    <location>
        <begin position="7"/>
        <end position="56"/>
    </location>
</feature>
<evidence type="ECO:0000259" key="1">
    <source>
        <dbReference type="Pfam" id="PF24626"/>
    </source>
</evidence>
<sequence length="116" mass="13422">MTAVIPFGKKGTLIPRFIFPFEMLEKVGEVAFRLVLPPSLLEVHPIFHVSMLRKYHKDRSHVLDFITVQLDENLPYKEEPVAILDRSRICETMLAFAKMGWGRAVCFFKVCVLLED</sequence>
<organism evidence="2">
    <name type="scientific">Nicotiana tabacum</name>
    <name type="common">Common tobacco</name>
    <dbReference type="NCBI Taxonomy" id="4097"/>
    <lineage>
        <taxon>Eukaryota</taxon>
        <taxon>Viridiplantae</taxon>
        <taxon>Streptophyta</taxon>
        <taxon>Embryophyta</taxon>
        <taxon>Tracheophyta</taxon>
        <taxon>Spermatophyta</taxon>
        <taxon>Magnoliopsida</taxon>
        <taxon>eudicotyledons</taxon>
        <taxon>Gunneridae</taxon>
        <taxon>Pentapetalae</taxon>
        <taxon>asterids</taxon>
        <taxon>lamiids</taxon>
        <taxon>Solanales</taxon>
        <taxon>Solanaceae</taxon>
        <taxon>Nicotianoideae</taxon>
        <taxon>Nicotianeae</taxon>
        <taxon>Nicotiana</taxon>
    </lineage>
</organism>
<dbReference type="STRING" id="4097.A0A1S4DRX9"/>
<dbReference type="InterPro" id="IPR056924">
    <property type="entry name" value="SH3_Tf2-1"/>
</dbReference>
<protein>
    <recommendedName>
        <fullName evidence="1">Tf2-1-like SH3-like domain-containing protein</fullName>
    </recommendedName>
</protein>
<dbReference type="PANTHER" id="PTHR46148:SF60">
    <property type="entry name" value="CHROMO DOMAIN-CONTAINING PROTEIN"/>
    <property type="match status" value="1"/>
</dbReference>
<dbReference type="OrthoDB" id="3689183at2759"/>
<dbReference type="RefSeq" id="XP_016516162.1">
    <property type="nucleotide sequence ID" value="XM_016660676.1"/>
</dbReference>
<gene>
    <name evidence="2" type="primary">LOC107832796</name>
</gene>
<evidence type="ECO:0000313" key="2">
    <source>
        <dbReference type="RefSeq" id="XP_016516162.1"/>
    </source>
</evidence>
<reference evidence="2" key="1">
    <citation type="submission" date="2025-08" db="UniProtKB">
        <authorList>
            <consortium name="RefSeq"/>
        </authorList>
    </citation>
    <scope>IDENTIFICATION</scope>
</reference>